<accession>A0A3P7NM41</accession>
<keyword evidence="2" id="KW-1185">Reference proteome</keyword>
<dbReference type="OrthoDB" id="5874423at2759"/>
<reference evidence="1 2" key="1">
    <citation type="submission" date="2018-11" db="EMBL/GenBank/DDBJ databases">
        <authorList>
            <consortium name="Pathogen Informatics"/>
        </authorList>
    </citation>
    <scope>NUCLEOTIDE SEQUENCE [LARGE SCALE GENOMIC DNA]</scope>
</reference>
<proteinExistence type="predicted"/>
<dbReference type="EMBL" id="UYRT01098123">
    <property type="protein sequence ID" value="VDN41600.1"/>
    <property type="molecule type" value="Genomic_DNA"/>
</dbReference>
<dbReference type="Proteomes" id="UP000271098">
    <property type="component" value="Unassembled WGS sequence"/>
</dbReference>
<organism evidence="1 2">
    <name type="scientific">Gongylonema pulchrum</name>
    <dbReference type="NCBI Taxonomy" id="637853"/>
    <lineage>
        <taxon>Eukaryota</taxon>
        <taxon>Metazoa</taxon>
        <taxon>Ecdysozoa</taxon>
        <taxon>Nematoda</taxon>
        <taxon>Chromadorea</taxon>
        <taxon>Rhabditida</taxon>
        <taxon>Spirurina</taxon>
        <taxon>Spiruromorpha</taxon>
        <taxon>Spiruroidea</taxon>
        <taxon>Gongylonematidae</taxon>
        <taxon>Gongylonema</taxon>
    </lineage>
</organism>
<dbReference type="AlphaFoldDB" id="A0A3P7NM41"/>
<sequence length="124" mass="13855">MPVTTVAPLPALQKAVQPMLGYKEQSRFEYSSRSAFKHYEIAFEKQLPMASKCPRLDPYKHSSPHYKSDLTCEQGLPGWSKDADCMCEYPVAARDAKGCPTGFYTLCYRGPFGSNALPEDGVCY</sequence>
<gene>
    <name evidence="1" type="ORF">GPUH_LOCUS23532</name>
</gene>
<protein>
    <submittedName>
        <fullName evidence="1">Uncharacterized protein</fullName>
    </submittedName>
</protein>
<evidence type="ECO:0000313" key="1">
    <source>
        <dbReference type="EMBL" id="VDN41600.1"/>
    </source>
</evidence>
<name>A0A3P7NM41_9BILA</name>
<evidence type="ECO:0000313" key="2">
    <source>
        <dbReference type="Proteomes" id="UP000271098"/>
    </source>
</evidence>